<comment type="caution">
    <text evidence="1">The sequence shown here is derived from an EMBL/GenBank/DDBJ whole genome shotgun (WGS) entry which is preliminary data.</text>
</comment>
<protein>
    <submittedName>
        <fullName evidence="1">Uncharacterized protein</fullName>
    </submittedName>
</protein>
<dbReference type="Proteomes" id="UP000321051">
    <property type="component" value="Unassembled WGS sequence"/>
</dbReference>
<proteinExistence type="predicted"/>
<gene>
    <name evidence="1" type="ORF">MHA01_30100</name>
</gene>
<dbReference type="Pfam" id="PF19157">
    <property type="entry name" value="DUF5839"/>
    <property type="match status" value="1"/>
</dbReference>
<dbReference type="InterPro" id="IPR043895">
    <property type="entry name" value="DUF5839"/>
</dbReference>
<sequence>MKTNNTIAAFHIIRREEKGSLVLNTNQLYTWNIPKRLREDPIQQGDIVLVNTNYGRRTVLVMNVFREEFEETGKMYKKVVSVVERAPASPTQEA</sequence>
<name>A0A510Y9R2_MARHA</name>
<reference evidence="1 2" key="1">
    <citation type="submission" date="2019-07" db="EMBL/GenBank/DDBJ databases">
        <title>Whole genome shotgun sequence of Marinococcus halophilus NBRC 102359.</title>
        <authorList>
            <person name="Hosoyama A."/>
            <person name="Uohara A."/>
            <person name="Ohji S."/>
            <person name="Ichikawa N."/>
        </authorList>
    </citation>
    <scope>NUCLEOTIDE SEQUENCE [LARGE SCALE GENOMIC DNA]</scope>
    <source>
        <strain evidence="1 2">NBRC 102359</strain>
    </source>
</reference>
<dbReference type="RefSeq" id="WP_094909063.1">
    <property type="nucleotide sequence ID" value="NZ_BJUN01000029.1"/>
</dbReference>
<accession>A0A510Y9R2</accession>
<organism evidence="1 2">
    <name type="scientific">Marinococcus halophilus</name>
    <dbReference type="NCBI Taxonomy" id="1371"/>
    <lineage>
        <taxon>Bacteria</taxon>
        <taxon>Bacillati</taxon>
        <taxon>Bacillota</taxon>
        <taxon>Bacilli</taxon>
        <taxon>Bacillales</taxon>
        <taxon>Bacillaceae</taxon>
        <taxon>Marinococcus</taxon>
    </lineage>
</organism>
<dbReference type="OrthoDB" id="2940740at2"/>
<evidence type="ECO:0000313" key="2">
    <source>
        <dbReference type="Proteomes" id="UP000321051"/>
    </source>
</evidence>
<dbReference type="EMBL" id="BJUN01000029">
    <property type="protein sequence ID" value="GEK60105.1"/>
    <property type="molecule type" value="Genomic_DNA"/>
</dbReference>
<dbReference type="AlphaFoldDB" id="A0A510Y9R2"/>
<evidence type="ECO:0000313" key="1">
    <source>
        <dbReference type="EMBL" id="GEK60105.1"/>
    </source>
</evidence>
<keyword evidence="2" id="KW-1185">Reference proteome</keyword>